<keyword evidence="1" id="KW-0812">Transmembrane</keyword>
<keyword evidence="1" id="KW-0472">Membrane</keyword>
<reference evidence="3" key="4">
    <citation type="journal article" date="2015" name="G3 (Bethesda)">
        <title>Genome sequences of three phytopathogenic species of the Magnaporthaceae family of fungi.</title>
        <authorList>
            <person name="Okagaki L.H."/>
            <person name="Nunes C.C."/>
            <person name="Sailsbery J."/>
            <person name="Clay B."/>
            <person name="Brown D."/>
            <person name="John T."/>
            <person name="Oh Y."/>
            <person name="Young N."/>
            <person name="Fitzgerald M."/>
            <person name="Haas B.J."/>
            <person name="Zeng Q."/>
            <person name="Young S."/>
            <person name="Adiconis X."/>
            <person name="Fan L."/>
            <person name="Levin J.Z."/>
            <person name="Mitchell T.K."/>
            <person name="Okubara P.A."/>
            <person name="Farman M.L."/>
            <person name="Kohn L.M."/>
            <person name="Birren B."/>
            <person name="Ma L.-J."/>
            <person name="Dean R.A."/>
        </authorList>
    </citation>
    <scope>NUCLEOTIDE SEQUENCE</scope>
    <source>
        <strain evidence="3">ATCC 64411 / 73-15</strain>
    </source>
</reference>
<keyword evidence="1" id="KW-1133">Transmembrane helix</keyword>
<gene>
    <name evidence="2" type="ORF">MAPG_05403</name>
</gene>
<keyword evidence="4" id="KW-1185">Reference proteome</keyword>
<dbReference type="AlphaFoldDB" id="A0A0C4DZA8"/>
<reference evidence="3" key="5">
    <citation type="submission" date="2015-06" db="UniProtKB">
        <authorList>
            <consortium name="EnsemblFungi"/>
        </authorList>
    </citation>
    <scope>IDENTIFICATION</scope>
    <source>
        <strain evidence="3">ATCC 64411</strain>
    </source>
</reference>
<evidence type="ECO:0000313" key="2">
    <source>
        <dbReference type="EMBL" id="KLU86389.1"/>
    </source>
</evidence>
<dbReference type="EnsemblFungi" id="MAPG_05403T0">
    <property type="protein sequence ID" value="MAPG_05403T0"/>
    <property type="gene ID" value="MAPG_05403"/>
</dbReference>
<organism evidence="3 4">
    <name type="scientific">Magnaporthiopsis poae (strain ATCC 64411 / 73-15)</name>
    <name type="common">Kentucky bluegrass fungus</name>
    <name type="synonym">Magnaporthe poae</name>
    <dbReference type="NCBI Taxonomy" id="644358"/>
    <lineage>
        <taxon>Eukaryota</taxon>
        <taxon>Fungi</taxon>
        <taxon>Dikarya</taxon>
        <taxon>Ascomycota</taxon>
        <taxon>Pezizomycotina</taxon>
        <taxon>Sordariomycetes</taxon>
        <taxon>Sordariomycetidae</taxon>
        <taxon>Magnaporthales</taxon>
        <taxon>Magnaporthaceae</taxon>
        <taxon>Magnaporthiopsis</taxon>
    </lineage>
</organism>
<proteinExistence type="predicted"/>
<reference evidence="4" key="1">
    <citation type="submission" date="2010-05" db="EMBL/GenBank/DDBJ databases">
        <title>The genome sequence of Magnaporthe poae strain ATCC 64411.</title>
        <authorList>
            <person name="Ma L.-J."/>
            <person name="Dead R."/>
            <person name="Young S."/>
            <person name="Zeng Q."/>
            <person name="Koehrsen M."/>
            <person name="Alvarado L."/>
            <person name="Berlin A."/>
            <person name="Chapman S.B."/>
            <person name="Chen Z."/>
            <person name="Freedman E."/>
            <person name="Gellesch M."/>
            <person name="Goldberg J."/>
            <person name="Griggs A."/>
            <person name="Gujja S."/>
            <person name="Heilman E.R."/>
            <person name="Heiman D."/>
            <person name="Hepburn T."/>
            <person name="Howarth C."/>
            <person name="Jen D."/>
            <person name="Larson L."/>
            <person name="Mehta T."/>
            <person name="Neiman D."/>
            <person name="Pearson M."/>
            <person name="Roberts A."/>
            <person name="Saif S."/>
            <person name="Shea T."/>
            <person name="Shenoy N."/>
            <person name="Sisk P."/>
            <person name="Stolte C."/>
            <person name="Sykes S."/>
            <person name="Walk T."/>
            <person name="White J."/>
            <person name="Yandava C."/>
            <person name="Haas B."/>
            <person name="Nusbaum C."/>
            <person name="Birren B."/>
        </authorList>
    </citation>
    <scope>NUCLEOTIDE SEQUENCE [LARGE SCALE GENOMIC DNA]</scope>
    <source>
        <strain evidence="4">ATCC 64411 / 73-15</strain>
    </source>
</reference>
<feature type="transmembrane region" description="Helical" evidence="1">
    <location>
        <begin position="86"/>
        <end position="112"/>
    </location>
</feature>
<dbReference type="EMBL" id="GL876969">
    <property type="protein sequence ID" value="KLU86389.1"/>
    <property type="molecule type" value="Genomic_DNA"/>
</dbReference>
<protein>
    <submittedName>
        <fullName evidence="2 3">Uncharacterized protein</fullName>
    </submittedName>
</protein>
<reference evidence="2" key="3">
    <citation type="submission" date="2011-03" db="EMBL/GenBank/DDBJ databases">
        <title>Annotation of Magnaporthe poae ATCC 64411.</title>
        <authorList>
            <person name="Ma L.-J."/>
            <person name="Dead R."/>
            <person name="Young S.K."/>
            <person name="Zeng Q."/>
            <person name="Gargeya S."/>
            <person name="Fitzgerald M."/>
            <person name="Haas B."/>
            <person name="Abouelleil A."/>
            <person name="Alvarado L."/>
            <person name="Arachchi H.M."/>
            <person name="Berlin A."/>
            <person name="Brown A."/>
            <person name="Chapman S.B."/>
            <person name="Chen Z."/>
            <person name="Dunbar C."/>
            <person name="Freedman E."/>
            <person name="Gearin G."/>
            <person name="Gellesch M."/>
            <person name="Goldberg J."/>
            <person name="Griggs A."/>
            <person name="Gujja S."/>
            <person name="Heiman D."/>
            <person name="Howarth C."/>
            <person name="Larson L."/>
            <person name="Lui A."/>
            <person name="MacDonald P.J.P."/>
            <person name="Mehta T."/>
            <person name="Montmayeur A."/>
            <person name="Murphy C."/>
            <person name="Neiman D."/>
            <person name="Pearson M."/>
            <person name="Priest M."/>
            <person name="Roberts A."/>
            <person name="Saif S."/>
            <person name="Shea T."/>
            <person name="Shenoy N."/>
            <person name="Sisk P."/>
            <person name="Stolte C."/>
            <person name="Sykes S."/>
            <person name="Yandava C."/>
            <person name="Wortman J."/>
            <person name="Nusbaum C."/>
            <person name="Birren B."/>
        </authorList>
    </citation>
    <scope>NUCLEOTIDE SEQUENCE</scope>
    <source>
        <strain evidence="2">ATCC 64411</strain>
    </source>
</reference>
<evidence type="ECO:0000313" key="3">
    <source>
        <dbReference type="EnsemblFungi" id="MAPG_05403T0"/>
    </source>
</evidence>
<evidence type="ECO:0000313" key="4">
    <source>
        <dbReference type="Proteomes" id="UP000011715"/>
    </source>
</evidence>
<dbReference type="VEuPathDB" id="FungiDB:MAPG_05403"/>
<dbReference type="EMBL" id="ADBL01001284">
    <property type="status" value="NOT_ANNOTATED_CDS"/>
    <property type="molecule type" value="Genomic_DNA"/>
</dbReference>
<accession>A0A0C4DZA8</accession>
<name>A0A0C4DZA8_MAGP6</name>
<sequence length="209" mass="22957">MHVDAPCNPFGFSFCFPSLPFGFVLISLGLWTHSLSRPHPAGAAKSDHFRGYHLISSPPAAARLPAGRGPFWRPAHTWKMTSPFSLYFISSYLTLHPVPTIIVFFLFVCCYVGHSGGDPVESYVPRAGSLSGGRRFSSPSFASPQTIVHMGSLAPLCVRRQRPLCCRFFFPVGITVVARGVLFPLPAGKHLARGSTARPAWITRDVEDW</sequence>
<feature type="transmembrane region" description="Helical" evidence="1">
    <location>
        <begin position="12"/>
        <end position="31"/>
    </location>
</feature>
<evidence type="ECO:0000256" key="1">
    <source>
        <dbReference type="SAM" id="Phobius"/>
    </source>
</evidence>
<dbReference type="Proteomes" id="UP000011715">
    <property type="component" value="Unassembled WGS sequence"/>
</dbReference>
<reference evidence="2" key="2">
    <citation type="submission" date="2010-05" db="EMBL/GenBank/DDBJ databases">
        <title>The Genome Sequence of Magnaporthe poae strain ATCC 64411.</title>
        <authorList>
            <consortium name="The Broad Institute Genome Sequencing Platform"/>
            <consortium name="Broad Institute Genome Sequencing Center for Infectious Disease"/>
            <person name="Ma L.-J."/>
            <person name="Dead R."/>
            <person name="Young S."/>
            <person name="Zeng Q."/>
            <person name="Koehrsen M."/>
            <person name="Alvarado L."/>
            <person name="Berlin A."/>
            <person name="Chapman S.B."/>
            <person name="Chen Z."/>
            <person name="Freedman E."/>
            <person name="Gellesch M."/>
            <person name="Goldberg J."/>
            <person name="Griggs A."/>
            <person name="Gujja S."/>
            <person name="Heilman E.R."/>
            <person name="Heiman D."/>
            <person name="Hepburn T."/>
            <person name="Howarth C."/>
            <person name="Jen D."/>
            <person name="Larson L."/>
            <person name="Mehta T."/>
            <person name="Neiman D."/>
            <person name="Pearson M."/>
            <person name="Roberts A."/>
            <person name="Saif S."/>
            <person name="Shea T."/>
            <person name="Shenoy N."/>
            <person name="Sisk P."/>
            <person name="Stolte C."/>
            <person name="Sykes S."/>
            <person name="Walk T."/>
            <person name="White J."/>
            <person name="Yandava C."/>
            <person name="Haas B."/>
            <person name="Nusbaum C."/>
            <person name="Birren B."/>
        </authorList>
    </citation>
    <scope>NUCLEOTIDE SEQUENCE</scope>
    <source>
        <strain evidence="2">ATCC 64411</strain>
    </source>
</reference>